<keyword evidence="6" id="KW-0378">Hydrolase</keyword>
<dbReference type="PATRIC" id="fig|742743.3.peg.2089"/>
<organism evidence="6 7">
    <name type="scientific">Dialister succinatiphilus YIT 11850</name>
    <dbReference type="NCBI Taxonomy" id="742743"/>
    <lineage>
        <taxon>Bacteria</taxon>
        <taxon>Bacillati</taxon>
        <taxon>Bacillota</taxon>
        <taxon>Negativicutes</taxon>
        <taxon>Veillonellales</taxon>
        <taxon>Veillonellaceae</taxon>
        <taxon>Dialister</taxon>
    </lineage>
</organism>
<dbReference type="EMBL" id="ADLT01000077">
    <property type="protein sequence ID" value="EHO62004.1"/>
    <property type="molecule type" value="Genomic_DNA"/>
</dbReference>
<keyword evidence="7" id="KW-1185">Reference proteome</keyword>
<dbReference type="HOGENOM" id="CLU_004785_2_0_9"/>
<dbReference type="AlphaFoldDB" id="H1D379"/>
<evidence type="ECO:0000259" key="5">
    <source>
        <dbReference type="Pfam" id="PF13476"/>
    </source>
</evidence>
<dbReference type="PANTHER" id="PTHR32114">
    <property type="entry name" value="ABC TRANSPORTER ABCH.3"/>
    <property type="match status" value="1"/>
</dbReference>
<evidence type="ECO:0000256" key="2">
    <source>
        <dbReference type="ARBA" id="ARBA00011322"/>
    </source>
</evidence>
<evidence type="ECO:0000256" key="4">
    <source>
        <dbReference type="SAM" id="Coils"/>
    </source>
</evidence>
<dbReference type="STRING" id="742743.HMPREF9453_02067"/>
<feature type="coiled-coil region" evidence="4">
    <location>
        <begin position="317"/>
        <end position="427"/>
    </location>
</feature>
<dbReference type="SUPFAM" id="SSF52540">
    <property type="entry name" value="P-loop containing nucleoside triphosphate hydrolases"/>
    <property type="match status" value="1"/>
</dbReference>
<evidence type="ECO:0000313" key="7">
    <source>
        <dbReference type="Proteomes" id="UP000003277"/>
    </source>
</evidence>
<dbReference type="Gene3D" id="3.40.50.300">
    <property type="entry name" value="P-loop containing nucleotide triphosphate hydrolases"/>
    <property type="match status" value="2"/>
</dbReference>
<dbReference type="PANTHER" id="PTHR32114:SF2">
    <property type="entry name" value="ABC TRANSPORTER ABCH.3"/>
    <property type="match status" value="1"/>
</dbReference>
<sequence length="873" mass="98055">MTPLKLTMRAFGPYAGETVIDFDKLDGRHLFLICGPTGAGKTTILDAMCYALYGKTSGDRTGSHMRSDYASTAQKTEVIFDFRIGDKTYRATRSPEQTIDKKRGKGQTRAAMQASLSELEEGREVRTIRTGVEEAAGKLIGLNASQFCQVILLPQGDFRKLLVAKADEREAILKQLFKTQRFSDFQNELRLSLNDLLKRKAAEDTELSATLSMASVSGEEELRKEMEQTASFLQEMGKKREEEEKTYARFQKDYQKAAVLSTHFETLARAEAQLKDLLGREEEMKKAEESIKYIRSARELAPYFENLEKISKDGILVRKEMDRCQTARDEAAKEKEKLAEKSKELEDRKAEVEKARQKSAEMVQWMPKAKAYGATLREVNRLTEKVMEAQAELQKLNDKAEADKKIKEKAEAEAENLRRDYIFGQAAILASQLKEGEPCPVCGSIHHPRPAVSDKKLPTEEEVKKAQEKAAKAAETWSDSTQLAQQYQVSAYVSAISEQGYAQAKMRTLEDVPEAFRKPIDLRNAIHRLHESIQLWEKETEDTAKTRETASSAYAAADAGYKAASAQRQKLAKDYGEWKKALEEKSKEAGFESLAACRSWYEKRDLENTLTQNLETYRRLRQGAEKVAADEKDFLKDSQKPDMAHLGQEDQEHQNAIHRMVKMISDGENRKKLLEDTAAKVKDIAERHEKTLQDASLVSGLYNLTRGEKSRITLERYVLGALLDEVTRAANLRLLDMSHHRYSLHRMAGDSTDGRGGLTLEVSDSYTGRSRPANTLSGGETFLASLSLALGLADVVQAKQGGVRLDTMFIDEGFGTLDPEALNSAMNTLIDLQNTGRLVGIISHVPELEERIDARLKVTPAEKGSKAEFEILE</sequence>
<dbReference type="Pfam" id="PF13558">
    <property type="entry name" value="SbcC_Walker_B"/>
    <property type="match status" value="1"/>
</dbReference>
<keyword evidence="6" id="KW-0269">Exonuclease</keyword>
<comment type="similarity">
    <text evidence="1">Belongs to the SMC family. SbcC subfamily.</text>
</comment>
<evidence type="ECO:0000313" key="6">
    <source>
        <dbReference type="EMBL" id="EHO62004.1"/>
    </source>
</evidence>
<dbReference type="InterPro" id="IPR038729">
    <property type="entry name" value="Rad50/SbcC_AAA"/>
</dbReference>
<evidence type="ECO:0000256" key="1">
    <source>
        <dbReference type="ARBA" id="ARBA00006930"/>
    </source>
</evidence>
<proteinExistence type="inferred from homology"/>
<dbReference type="GO" id="GO:0016887">
    <property type="term" value="F:ATP hydrolysis activity"/>
    <property type="evidence" value="ECO:0007669"/>
    <property type="project" value="InterPro"/>
</dbReference>
<dbReference type="Pfam" id="PF13476">
    <property type="entry name" value="AAA_23"/>
    <property type="match status" value="1"/>
</dbReference>
<dbReference type="GO" id="GO:0004527">
    <property type="term" value="F:exonuclease activity"/>
    <property type="evidence" value="ECO:0007669"/>
    <property type="project" value="UniProtKB-KW"/>
</dbReference>
<feature type="domain" description="Rad50/SbcC-type AAA" evidence="5">
    <location>
        <begin position="5"/>
        <end position="203"/>
    </location>
</feature>
<evidence type="ECO:0000256" key="3">
    <source>
        <dbReference type="ARBA" id="ARBA00013368"/>
    </source>
</evidence>
<comment type="caution">
    <text evidence="6">The sequence shown here is derived from an EMBL/GenBank/DDBJ whole genome shotgun (WGS) entry which is preliminary data.</text>
</comment>
<feature type="coiled-coil region" evidence="4">
    <location>
        <begin position="233"/>
        <end position="287"/>
    </location>
</feature>
<keyword evidence="4" id="KW-0175">Coiled coil</keyword>
<dbReference type="Proteomes" id="UP000003277">
    <property type="component" value="Unassembled WGS sequence"/>
</dbReference>
<dbReference type="OrthoDB" id="9795626at2"/>
<reference evidence="6 7" key="1">
    <citation type="submission" date="2011-11" db="EMBL/GenBank/DDBJ databases">
        <title>The Genome Sequence of Dialister succinatiphilus YIT 11850.</title>
        <authorList>
            <consortium name="The Broad Institute Genome Sequencing Platform"/>
            <person name="Earl A."/>
            <person name="Ward D."/>
            <person name="Feldgarden M."/>
            <person name="Gevers D."/>
            <person name="Morotomi M."/>
            <person name="Young S.K."/>
            <person name="Zeng Q."/>
            <person name="Gargeya S."/>
            <person name="Fitzgerald M."/>
            <person name="Haas B."/>
            <person name="Abouelleil A."/>
            <person name="Alvarado L."/>
            <person name="Arachchi H.M."/>
            <person name="Berlin A."/>
            <person name="Brown A."/>
            <person name="Chapman S.B."/>
            <person name="Dunbar C."/>
            <person name="Gearin G."/>
            <person name="Goldberg J."/>
            <person name="Griggs A."/>
            <person name="Gujja S."/>
            <person name="Heiman D."/>
            <person name="Howarth C."/>
            <person name="Lui A."/>
            <person name="MacDonald P.J.P."/>
            <person name="Montmayeur A."/>
            <person name="Murphy C."/>
            <person name="Neiman D."/>
            <person name="Pearson M."/>
            <person name="Priest M."/>
            <person name="Roberts A."/>
            <person name="Saif S."/>
            <person name="Shea T."/>
            <person name="Sisk P."/>
            <person name="Stolte C."/>
            <person name="Sykes S."/>
            <person name="Wortman J."/>
            <person name="Nusbaum C."/>
            <person name="Birren B."/>
        </authorList>
    </citation>
    <scope>NUCLEOTIDE SEQUENCE [LARGE SCALE GENOMIC DNA]</scope>
    <source>
        <strain evidence="6 7">YIT 11850</strain>
    </source>
</reference>
<name>H1D379_9FIRM</name>
<gene>
    <name evidence="6" type="ORF">HMPREF9453_02067</name>
</gene>
<dbReference type="GO" id="GO:0006302">
    <property type="term" value="P:double-strand break repair"/>
    <property type="evidence" value="ECO:0007669"/>
    <property type="project" value="InterPro"/>
</dbReference>
<dbReference type="RefSeq" id="WP_008860558.1">
    <property type="nucleotide sequence ID" value="NZ_JH591190.1"/>
</dbReference>
<protein>
    <recommendedName>
        <fullName evidence="3">Nuclease SbcCD subunit C</fullName>
    </recommendedName>
</protein>
<comment type="subunit">
    <text evidence="2">Heterodimer of SbcC and SbcD.</text>
</comment>
<dbReference type="eggNOG" id="COG0419">
    <property type="taxonomic scope" value="Bacteria"/>
</dbReference>
<dbReference type="InterPro" id="IPR027417">
    <property type="entry name" value="P-loop_NTPase"/>
</dbReference>
<accession>H1D379</accession>
<keyword evidence="6" id="KW-0540">Nuclease</keyword>